<accession>A0A4Q2DKJ4</accession>
<sequence>MAGSTIPPEIERAIFDIFLSNNPRDGTIVIRLAKRFRDWYEYLPYRVVNLLRGERHFFNVKDEDIQPPSMQYIGHYIHHLLVGDELDVEAITQTLQLCPNLHNLGLWSPHSVTSLFPVLQTLKLRELSTKMALLVPEEFESPAFAFLTHLDMMDYDSDEWSHWKALGSLPSLTHLALTTSNSINPFKIQPIIDKCQKLEVLILISTMSRLRDPRLVCFGMLRFNENQWLSPAECVEISRSQFTKPISNLRELFARELLEKFEFKAKTSNTMKFFKPQRITVLENFEAEFTWIGKELTGLAQLKSLAFYISEIVEDEDVIHLVISAEPADFRPNDDAPTEIPDLERLSISESLSAAELDIIKTKEPLYGLVPSKVLGSRIRLALESDVNPFTKKPYTAQYKKILEMRKKLPVYAQIDEFLNIFGENQPIILVGETGAGKTTQIPQFVAFSDLPHTRGKMVACTQPRRVTTMSVARRVADEMDVELGRHVGYSIRFEDMTDPETTFLKYMTDGTLLREAMSDPDLSRYSTIILDEAHERTVATDILMGLLKKVIKKRPDLKVIVMSATLDPLKFQEYFSLRSNRPTPLFKLWGRAYPVEVFYTRKPEPDYLDAAMRTVLMIHRDEGPGDILLFLTGEEEIEDACRKIKLEADDLMNKDP</sequence>
<keyword evidence="4" id="KW-0067">ATP-binding</keyword>
<dbReference type="InterPro" id="IPR002464">
    <property type="entry name" value="DNA/RNA_helicase_DEAH_CS"/>
</dbReference>
<dbReference type="Pfam" id="PF00270">
    <property type="entry name" value="DEAD"/>
    <property type="match status" value="1"/>
</dbReference>
<dbReference type="AlphaFoldDB" id="A0A4Q2DKJ4"/>
<dbReference type="InterPro" id="IPR032675">
    <property type="entry name" value="LRR_dom_sf"/>
</dbReference>
<keyword evidence="5" id="KW-0508">mRNA splicing</keyword>
<dbReference type="GO" id="GO:0016787">
    <property type="term" value="F:hydrolase activity"/>
    <property type="evidence" value="ECO:0007669"/>
    <property type="project" value="UniProtKB-KW"/>
</dbReference>
<dbReference type="FunFam" id="3.40.50.300:FF:001148">
    <property type="entry name" value="Pre-mRNA-splicing factor ATP-dependent RNA helicase DHX15/PRP43"/>
    <property type="match status" value="1"/>
</dbReference>
<dbReference type="EMBL" id="SDEE01000150">
    <property type="protein sequence ID" value="RXW20409.1"/>
    <property type="molecule type" value="Genomic_DNA"/>
</dbReference>
<comment type="caution">
    <text evidence="8">The sequence shown here is derived from an EMBL/GenBank/DDBJ whole genome shotgun (WGS) entry which is preliminary data.</text>
</comment>
<dbReference type="SUPFAM" id="SSF52047">
    <property type="entry name" value="RNI-like"/>
    <property type="match status" value="1"/>
</dbReference>
<evidence type="ECO:0000256" key="3">
    <source>
        <dbReference type="ARBA" id="ARBA00022801"/>
    </source>
</evidence>
<dbReference type="PROSITE" id="PS00690">
    <property type="entry name" value="DEAH_ATP_HELICASE"/>
    <property type="match status" value="1"/>
</dbReference>
<gene>
    <name evidence="8" type="ORF">EST38_g5432</name>
</gene>
<keyword evidence="4" id="KW-0547">Nucleotide-binding</keyword>
<dbReference type="PANTHER" id="PTHR18934">
    <property type="entry name" value="ATP-DEPENDENT RNA HELICASE"/>
    <property type="match status" value="1"/>
</dbReference>
<evidence type="ECO:0000256" key="4">
    <source>
        <dbReference type="ARBA" id="ARBA00022806"/>
    </source>
</evidence>
<reference evidence="8 9" key="1">
    <citation type="submission" date="2019-01" db="EMBL/GenBank/DDBJ databases">
        <title>Draft genome sequence of Psathyrella aberdarensis IHI B618.</title>
        <authorList>
            <person name="Buettner E."/>
            <person name="Kellner H."/>
        </authorList>
    </citation>
    <scope>NUCLEOTIDE SEQUENCE [LARGE SCALE GENOMIC DNA]</scope>
    <source>
        <strain evidence="8 9">IHI B618</strain>
    </source>
</reference>
<keyword evidence="4" id="KW-0347">Helicase</keyword>
<evidence type="ECO:0000256" key="2">
    <source>
        <dbReference type="ARBA" id="ARBA00022664"/>
    </source>
</evidence>
<protein>
    <recommendedName>
        <fullName evidence="1">RNA helicase</fullName>
        <ecNumber evidence="1">3.6.4.13</ecNumber>
    </recommendedName>
</protein>
<dbReference type="EC" id="3.6.4.13" evidence="1"/>
<dbReference type="OrthoDB" id="10253254at2759"/>
<evidence type="ECO:0000259" key="7">
    <source>
        <dbReference type="PROSITE" id="PS51192"/>
    </source>
</evidence>
<dbReference type="SMART" id="SM00487">
    <property type="entry name" value="DEXDc"/>
    <property type="match status" value="1"/>
</dbReference>
<evidence type="ECO:0000256" key="6">
    <source>
        <dbReference type="ARBA" id="ARBA00047984"/>
    </source>
</evidence>
<dbReference type="SUPFAM" id="SSF52540">
    <property type="entry name" value="P-loop containing nucleoside triphosphate hydrolases"/>
    <property type="match status" value="1"/>
</dbReference>
<proteinExistence type="predicted"/>
<dbReference type="GO" id="GO:0003723">
    <property type="term" value="F:RNA binding"/>
    <property type="evidence" value="ECO:0007669"/>
    <property type="project" value="TreeGrafter"/>
</dbReference>
<dbReference type="GO" id="GO:0005681">
    <property type="term" value="C:spliceosomal complex"/>
    <property type="evidence" value="ECO:0007669"/>
    <property type="project" value="TreeGrafter"/>
</dbReference>
<dbReference type="PANTHER" id="PTHR18934:SF109">
    <property type="entry name" value="ATP-DEPENDENT RNA HELICASE DHX15 HOMOLOG"/>
    <property type="match status" value="1"/>
</dbReference>
<dbReference type="GO" id="GO:0006397">
    <property type="term" value="P:mRNA processing"/>
    <property type="evidence" value="ECO:0007669"/>
    <property type="project" value="UniProtKB-KW"/>
</dbReference>
<evidence type="ECO:0000313" key="9">
    <source>
        <dbReference type="Proteomes" id="UP000290288"/>
    </source>
</evidence>
<dbReference type="STRING" id="2316362.A0A4Q2DKJ4"/>
<feature type="domain" description="Helicase ATP-binding" evidence="7">
    <location>
        <begin position="419"/>
        <end position="585"/>
    </location>
</feature>
<dbReference type="PROSITE" id="PS51192">
    <property type="entry name" value="HELICASE_ATP_BIND_1"/>
    <property type="match status" value="1"/>
</dbReference>
<dbReference type="GO" id="GO:0008380">
    <property type="term" value="P:RNA splicing"/>
    <property type="evidence" value="ECO:0007669"/>
    <property type="project" value="UniProtKB-KW"/>
</dbReference>
<dbReference type="GO" id="GO:0005524">
    <property type="term" value="F:ATP binding"/>
    <property type="evidence" value="ECO:0007669"/>
    <property type="project" value="InterPro"/>
</dbReference>
<name>A0A4Q2DKJ4_9AGAR</name>
<evidence type="ECO:0000313" key="8">
    <source>
        <dbReference type="EMBL" id="RXW20409.1"/>
    </source>
</evidence>
<keyword evidence="3" id="KW-0378">Hydrolase</keyword>
<dbReference type="InterPro" id="IPR027417">
    <property type="entry name" value="P-loop_NTPase"/>
</dbReference>
<dbReference type="InterPro" id="IPR011545">
    <property type="entry name" value="DEAD/DEAH_box_helicase_dom"/>
</dbReference>
<evidence type="ECO:0000256" key="5">
    <source>
        <dbReference type="ARBA" id="ARBA00023187"/>
    </source>
</evidence>
<evidence type="ECO:0000256" key="1">
    <source>
        <dbReference type="ARBA" id="ARBA00012552"/>
    </source>
</evidence>
<dbReference type="Gene3D" id="3.40.50.300">
    <property type="entry name" value="P-loop containing nucleotide triphosphate hydrolases"/>
    <property type="match status" value="2"/>
</dbReference>
<comment type="catalytic activity">
    <reaction evidence="6">
        <text>ATP + H2O = ADP + phosphate + H(+)</text>
        <dbReference type="Rhea" id="RHEA:13065"/>
        <dbReference type="ChEBI" id="CHEBI:15377"/>
        <dbReference type="ChEBI" id="CHEBI:15378"/>
        <dbReference type="ChEBI" id="CHEBI:30616"/>
        <dbReference type="ChEBI" id="CHEBI:43474"/>
        <dbReference type="ChEBI" id="CHEBI:456216"/>
        <dbReference type="EC" id="3.6.4.13"/>
    </reaction>
</comment>
<keyword evidence="9" id="KW-1185">Reference proteome</keyword>
<organism evidence="8 9">
    <name type="scientific">Candolleomyces aberdarensis</name>
    <dbReference type="NCBI Taxonomy" id="2316362"/>
    <lineage>
        <taxon>Eukaryota</taxon>
        <taxon>Fungi</taxon>
        <taxon>Dikarya</taxon>
        <taxon>Basidiomycota</taxon>
        <taxon>Agaricomycotina</taxon>
        <taxon>Agaricomycetes</taxon>
        <taxon>Agaricomycetidae</taxon>
        <taxon>Agaricales</taxon>
        <taxon>Agaricineae</taxon>
        <taxon>Psathyrellaceae</taxon>
        <taxon>Candolleomyces</taxon>
    </lineage>
</organism>
<dbReference type="Proteomes" id="UP000290288">
    <property type="component" value="Unassembled WGS sequence"/>
</dbReference>
<dbReference type="Gene3D" id="3.80.10.10">
    <property type="entry name" value="Ribonuclease Inhibitor"/>
    <property type="match status" value="1"/>
</dbReference>
<keyword evidence="2" id="KW-0507">mRNA processing</keyword>
<dbReference type="InterPro" id="IPR014001">
    <property type="entry name" value="Helicase_ATP-bd"/>
</dbReference>
<dbReference type="GO" id="GO:0003724">
    <property type="term" value="F:RNA helicase activity"/>
    <property type="evidence" value="ECO:0007669"/>
    <property type="project" value="UniProtKB-EC"/>
</dbReference>